<reference evidence="6 7" key="1">
    <citation type="journal article" date="2005" name="PLoS Biol.">
        <title>The genomes of Oryza sativa: a history of duplications.</title>
        <authorList>
            <person name="Yu J."/>
            <person name="Wang J."/>
            <person name="Lin W."/>
            <person name="Li S."/>
            <person name="Li H."/>
            <person name="Zhou J."/>
            <person name="Ni P."/>
            <person name="Dong W."/>
            <person name="Hu S."/>
            <person name="Zeng C."/>
            <person name="Zhang J."/>
            <person name="Zhang Y."/>
            <person name="Li R."/>
            <person name="Xu Z."/>
            <person name="Li S."/>
            <person name="Li X."/>
            <person name="Zheng H."/>
            <person name="Cong L."/>
            <person name="Lin L."/>
            <person name="Yin J."/>
            <person name="Geng J."/>
            <person name="Li G."/>
            <person name="Shi J."/>
            <person name="Liu J."/>
            <person name="Lv H."/>
            <person name="Li J."/>
            <person name="Wang J."/>
            <person name="Deng Y."/>
            <person name="Ran L."/>
            <person name="Shi X."/>
            <person name="Wang X."/>
            <person name="Wu Q."/>
            <person name="Li C."/>
            <person name="Ren X."/>
            <person name="Wang J."/>
            <person name="Wang X."/>
            <person name="Li D."/>
            <person name="Liu D."/>
            <person name="Zhang X."/>
            <person name="Ji Z."/>
            <person name="Zhao W."/>
            <person name="Sun Y."/>
            <person name="Zhang Z."/>
            <person name="Bao J."/>
            <person name="Han Y."/>
            <person name="Dong L."/>
            <person name="Ji J."/>
            <person name="Chen P."/>
            <person name="Wu S."/>
            <person name="Liu J."/>
            <person name="Xiao Y."/>
            <person name="Bu D."/>
            <person name="Tan J."/>
            <person name="Yang L."/>
            <person name="Ye C."/>
            <person name="Zhang J."/>
            <person name="Xu J."/>
            <person name="Zhou Y."/>
            <person name="Yu Y."/>
            <person name="Zhang B."/>
            <person name="Zhuang S."/>
            <person name="Wei H."/>
            <person name="Liu B."/>
            <person name="Lei M."/>
            <person name="Yu H."/>
            <person name="Li Y."/>
            <person name="Xu H."/>
            <person name="Wei S."/>
            <person name="He X."/>
            <person name="Fang L."/>
            <person name="Zhang Z."/>
            <person name="Zhang Y."/>
            <person name="Huang X."/>
            <person name="Su Z."/>
            <person name="Tong W."/>
            <person name="Li J."/>
            <person name="Tong Z."/>
            <person name="Li S."/>
            <person name="Ye J."/>
            <person name="Wang L."/>
            <person name="Fang L."/>
            <person name="Lei T."/>
            <person name="Chen C."/>
            <person name="Chen H."/>
            <person name="Xu Z."/>
            <person name="Li H."/>
            <person name="Huang H."/>
            <person name="Zhang F."/>
            <person name="Xu H."/>
            <person name="Li N."/>
            <person name="Zhao C."/>
            <person name="Li S."/>
            <person name="Dong L."/>
            <person name="Huang Y."/>
            <person name="Li L."/>
            <person name="Xi Y."/>
            <person name="Qi Q."/>
            <person name="Li W."/>
            <person name="Zhang B."/>
            <person name="Hu W."/>
            <person name="Zhang Y."/>
            <person name="Tian X."/>
            <person name="Jiao Y."/>
            <person name="Liang X."/>
            <person name="Jin J."/>
            <person name="Gao L."/>
            <person name="Zheng W."/>
            <person name="Hao B."/>
            <person name="Liu S."/>
            <person name="Wang W."/>
            <person name="Yuan L."/>
            <person name="Cao M."/>
            <person name="McDermott J."/>
            <person name="Samudrala R."/>
            <person name="Wang J."/>
            <person name="Wong G.K."/>
            <person name="Yang H."/>
        </authorList>
    </citation>
    <scope>NUCLEOTIDE SEQUENCE [LARGE SCALE GENOMIC DNA]</scope>
    <source>
        <strain evidence="7">cv. 93-11</strain>
    </source>
</reference>
<dbReference type="PANTHER" id="PTHR43539:SF42">
    <property type="entry name" value="OS01G0273800 PROTEIN"/>
    <property type="match status" value="1"/>
</dbReference>
<proteinExistence type="inferred from homology"/>
<evidence type="ECO:0000313" key="6">
    <source>
        <dbReference type="EMBL" id="EEC68021.1"/>
    </source>
</evidence>
<evidence type="ECO:0000256" key="2">
    <source>
        <dbReference type="ARBA" id="ARBA00023002"/>
    </source>
</evidence>
<dbReference type="InterPro" id="IPR050982">
    <property type="entry name" value="Auxin_biosynth/cation_transpt"/>
</dbReference>
<evidence type="ECO:0000256" key="4">
    <source>
        <dbReference type="ARBA" id="ARBA00047707"/>
    </source>
</evidence>
<dbReference type="GO" id="GO:0103075">
    <property type="term" value="F:indole-3-pyruvate monooxygenase activity"/>
    <property type="evidence" value="ECO:0007669"/>
    <property type="project" value="UniProtKB-EC"/>
</dbReference>
<feature type="region of interest" description="Disordered" evidence="5">
    <location>
        <begin position="1"/>
        <end position="51"/>
    </location>
</feature>
<comment type="similarity">
    <text evidence="1">Belongs to the FMO family.</text>
</comment>
<comment type="catalytic activity">
    <reaction evidence="4">
        <text>indole-3-pyruvate + NADPH + O2 + H(+) = (indol-3-yl)acetate + CO2 + NADP(+) + H2O</text>
        <dbReference type="Rhea" id="RHEA:34331"/>
        <dbReference type="ChEBI" id="CHEBI:15377"/>
        <dbReference type="ChEBI" id="CHEBI:15378"/>
        <dbReference type="ChEBI" id="CHEBI:15379"/>
        <dbReference type="ChEBI" id="CHEBI:16526"/>
        <dbReference type="ChEBI" id="CHEBI:17640"/>
        <dbReference type="ChEBI" id="CHEBI:30854"/>
        <dbReference type="ChEBI" id="CHEBI:57783"/>
        <dbReference type="ChEBI" id="CHEBI:58349"/>
        <dbReference type="EC" id="1.14.13.168"/>
    </reaction>
</comment>
<name>B8BK35_ORYSI</name>
<dbReference type="SUPFAM" id="SSF51905">
    <property type="entry name" value="FAD/NAD(P)-binding domain"/>
    <property type="match status" value="1"/>
</dbReference>
<evidence type="ECO:0000313" key="7">
    <source>
        <dbReference type="Proteomes" id="UP000007015"/>
    </source>
</evidence>
<dbReference type="PANTHER" id="PTHR43539">
    <property type="entry name" value="FLAVIN-BINDING MONOOXYGENASE-LIKE PROTEIN (AFU_ORTHOLOGUE AFUA_4G09220)"/>
    <property type="match status" value="1"/>
</dbReference>
<dbReference type="GO" id="GO:0050660">
    <property type="term" value="F:flavin adenine dinucleotide binding"/>
    <property type="evidence" value="ECO:0007669"/>
    <property type="project" value="TreeGrafter"/>
</dbReference>
<dbReference type="InterPro" id="IPR036188">
    <property type="entry name" value="FAD/NAD-bd_sf"/>
</dbReference>
<dbReference type="Proteomes" id="UP000007015">
    <property type="component" value="Chromosome 11"/>
</dbReference>
<sequence length="144" mass="15163">MAATSPFSGAADADATSAPTARPISTGPTSTSSLKRTSASTATGAPDYLPHTRLRREVRSARYDAGRAQWLVDAVDLVTGCAERYAARHLVAAAGENDERVVPGMDTFPGKVIHSAERYSAGAFKGKFVLVVGPSARQRLPVYV</sequence>
<feature type="compositionally biased region" description="Polar residues" evidence="5">
    <location>
        <begin position="26"/>
        <end position="43"/>
    </location>
</feature>
<dbReference type="AlphaFoldDB" id="B8BK35"/>
<protein>
    <recommendedName>
        <fullName evidence="3">indole-3-pyruvate monooxygenase</fullName>
        <ecNumber evidence="3">1.14.13.168</ecNumber>
    </recommendedName>
</protein>
<dbReference type="EMBL" id="CM000136">
    <property type="protein sequence ID" value="EEC68021.1"/>
    <property type="molecule type" value="Genomic_DNA"/>
</dbReference>
<organism evidence="6 7">
    <name type="scientific">Oryza sativa subsp. indica</name>
    <name type="common">Rice</name>
    <dbReference type="NCBI Taxonomy" id="39946"/>
    <lineage>
        <taxon>Eukaryota</taxon>
        <taxon>Viridiplantae</taxon>
        <taxon>Streptophyta</taxon>
        <taxon>Embryophyta</taxon>
        <taxon>Tracheophyta</taxon>
        <taxon>Spermatophyta</taxon>
        <taxon>Magnoliopsida</taxon>
        <taxon>Liliopsida</taxon>
        <taxon>Poales</taxon>
        <taxon>Poaceae</taxon>
        <taxon>BOP clade</taxon>
        <taxon>Oryzoideae</taxon>
        <taxon>Oryzeae</taxon>
        <taxon>Oryzinae</taxon>
        <taxon>Oryza</taxon>
        <taxon>Oryza sativa</taxon>
    </lineage>
</organism>
<evidence type="ECO:0000256" key="5">
    <source>
        <dbReference type="SAM" id="MobiDB-lite"/>
    </source>
</evidence>
<keyword evidence="7" id="KW-1185">Reference proteome</keyword>
<feature type="compositionally biased region" description="Low complexity" evidence="5">
    <location>
        <begin position="10"/>
        <end position="21"/>
    </location>
</feature>
<dbReference type="Gramene" id="BGIOSGA035136-TA">
    <property type="protein sequence ID" value="BGIOSGA035136-PA"/>
    <property type="gene ID" value="BGIOSGA035136"/>
</dbReference>
<dbReference type="OMA" id="GCAERYA"/>
<dbReference type="STRING" id="39946.B8BK35"/>
<gene>
    <name evidence="6" type="ORF">OsI_35827</name>
</gene>
<dbReference type="Gene3D" id="3.50.50.60">
    <property type="entry name" value="FAD/NAD(P)-binding domain"/>
    <property type="match status" value="1"/>
</dbReference>
<dbReference type="EC" id="1.14.13.168" evidence="3"/>
<accession>B8BK35</accession>
<evidence type="ECO:0000256" key="3">
    <source>
        <dbReference type="ARBA" id="ARBA00039148"/>
    </source>
</evidence>
<evidence type="ECO:0000256" key="1">
    <source>
        <dbReference type="ARBA" id="ARBA00009183"/>
    </source>
</evidence>
<keyword evidence="2" id="KW-0560">Oxidoreductase</keyword>
<dbReference type="HOGENOM" id="CLU_126255_0_0_1"/>